<dbReference type="InterPro" id="IPR014044">
    <property type="entry name" value="CAP_dom"/>
</dbReference>
<organism evidence="3 4">
    <name type="scientific">Streptoalloteichus hindustanus</name>
    <dbReference type="NCBI Taxonomy" id="2017"/>
    <lineage>
        <taxon>Bacteria</taxon>
        <taxon>Bacillati</taxon>
        <taxon>Actinomycetota</taxon>
        <taxon>Actinomycetes</taxon>
        <taxon>Pseudonocardiales</taxon>
        <taxon>Pseudonocardiaceae</taxon>
        <taxon>Streptoalloteichus</taxon>
    </lineage>
</organism>
<dbReference type="PANTHER" id="PTHR31157">
    <property type="entry name" value="SCP DOMAIN-CONTAINING PROTEIN"/>
    <property type="match status" value="1"/>
</dbReference>
<dbReference type="Proteomes" id="UP000184501">
    <property type="component" value="Unassembled WGS sequence"/>
</dbReference>
<dbReference type="PANTHER" id="PTHR31157:SF1">
    <property type="entry name" value="SCP DOMAIN-CONTAINING PROTEIN"/>
    <property type="match status" value="1"/>
</dbReference>
<evidence type="ECO:0000313" key="4">
    <source>
        <dbReference type="Proteomes" id="UP000184501"/>
    </source>
</evidence>
<dbReference type="EMBL" id="FQVN01000006">
    <property type="protein sequence ID" value="SHG07872.1"/>
    <property type="molecule type" value="Genomic_DNA"/>
</dbReference>
<name>A0A1M5GWQ8_STRHI</name>
<sequence length="102" mass="11122">MSAVADLVISERRGRHSVGTAERGHFSHTSPECATFTDRSRAAGYPTPGGETIARGQRSAEQVMEPWMNSPGRRATTRNRELTTTGTGPDARARHRARGFGR</sequence>
<reference evidence="3 4" key="1">
    <citation type="submission" date="2016-11" db="EMBL/GenBank/DDBJ databases">
        <authorList>
            <person name="Jaros S."/>
            <person name="Januszkiewicz K."/>
            <person name="Wedrychowicz H."/>
        </authorList>
    </citation>
    <scope>NUCLEOTIDE SEQUENCE [LARGE SCALE GENOMIC DNA]</scope>
    <source>
        <strain evidence="3 4">DSM 44523</strain>
    </source>
</reference>
<dbReference type="CDD" id="cd05379">
    <property type="entry name" value="CAP_bacterial"/>
    <property type="match status" value="1"/>
</dbReference>
<dbReference type="Pfam" id="PF00188">
    <property type="entry name" value="CAP"/>
    <property type="match status" value="1"/>
</dbReference>
<keyword evidence="4" id="KW-1185">Reference proteome</keyword>
<evidence type="ECO:0000313" key="3">
    <source>
        <dbReference type="EMBL" id="SHG07872.1"/>
    </source>
</evidence>
<gene>
    <name evidence="3" type="ORF">SAMN05444320_106291</name>
</gene>
<proteinExistence type="predicted"/>
<protein>
    <submittedName>
        <fullName evidence="3">Cysteine-rich secretory protein family protein</fullName>
    </submittedName>
</protein>
<accession>A0A1M5GWQ8</accession>
<evidence type="ECO:0000256" key="1">
    <source>
        <dbReference type="SAM" id="MobiDB-lite"/>
    </source>
</evidence>
<dbReference type="Gene3D" id="3.40.33.10">
    <property type="entry name" value="CAP"/>
    <property type="match status" value="1"/>
</dbReference>
<dbReference type="STRING" id="2017.SAMN05444320_106291"/>
<feature type="region of interest" description="Disordered" evidence="1">
    <location>
        <begin position="1"/>
        <end position="102"/>
    </location>
</feature>
<dbReference type="InterPro" id="IPR035940">
    <property type="entry name" value="CAP_sf"/>
</dbReference>
<evidence type="ECO:0000259" key="2">
    <source>
        <dbReference type="Pfam" id="PF00188"/>
    </source>
</evidence>
<feature type="compositionally biased region" description="Basic residues" evidence="1">
    <location>
        <begin position="93"/>
        <end position="102"/>
    </location>
</feature>
<feature type="domain" description="SCP" evidence="2">
    <location>
        <begin position="20"/>
        <end position="87"/>
    </location>
</feature>
<dbReference type="AlphaFoldDB" id="A0A1M5GWQ8"/>